<gene>
    <name evidence="1" type="ORF">SK128_004847</name>
</gene>
<sequence>SKQAFAEYGYKDFLPTCSKGLHLLDDSLQELFYIKFSSVLPSKAKVLFFPEMTLLKLLCLL</sequence>
<dbReference type="AlphaFoldDB" id="A0AAN8XU53"/>
<protein>
    <submittedName>
        <fullName evidence="1">Uncharacterized protein</fullName>
    </submittedName>
</protein>
<feature type="non-terminal residue" evidence="1">
    <location>
        <position position="1"/>
    </location>
</feature>
<dbReference type="EMBL" id="JAXCGZ010002168">
    <property type="protein sequence ID" value="KAK7084259.1"/>
    <property type="molecule type" value="Genomic_DNA"/>
</dbReference>
<comment type="caution">
    <text evidence="1">The sequence shown here is derived from an EMBL/GenBank/DDBJ whole genome shotgun (WGS) entry which is preliminary data.</text>
</comment>
<keyword evidence="2" id="KW-1185">Reference proteome</keyword>
<dbReference type="Proteomes" id="UP001381693">
    <property type="component" value="Unassembled WGS sequence"/>
</dbReference>
<proteinExistence type="predicted"/>
<evidence type="ECO:0000313" key="1">
    <source>
        <dbReference type="EMBL" id="KAK7084259.1"/>
    </source>
</evidence>
<accession>A0AAN8XU53</accession>
<feature type="non-terminal residue" evidence="1">
    <location>
        <position position="61"/>
    </location>
</feature>
<reference evidence="1 2" key="1">
    <citation type="submission" date="2023-11" db="EMBL/GenBank/DDBJ databases">
        <title>Halocaridina rubra genome assembly.</title>
        <authorList>
            <person name="Smith C."/>
        </authorList>
    </citation>
    <scope>NUCLEOTIDE SEQUENCE [LARGE SCALE GENOMIC DNA]</scope>
    <source>
        <strain evidence="1">EP-1</strain>
        <tissue evidence="1">Whole</tissue>
    </source>
</reference>
<evidence type="ECO:0000313" key="2">
    <source>
        <dbReference type="Proteomes" id="UP001381693"/>
    </source>
</evidence>
<organism evidence="1 2">
    <name type="scientific">Halocaridina rubra</name>
    <name type="common">Hawaiian red shrimp</name>
    <dbReference type="NCBI Taxonomy" id="373956"/>
    <lineage>
        <taxon>Eukaryota</taxon>
        <taxon>Metazoa</taxon>
        <taxon>Ecdysozoa</taxon>
        <taxon>Arthropoda</taxon>
        <taxon>Crustacea</taxon>
        <taxon>Multicrustacea</taxon>
        <taxon>Malacostraca</taxon>
        <taxon>Eumalacostraca</taxon>
        <taxon>Eucarida</taxon>
        <taxon>Decapoda</taxon>
        <taxon>Pleocyemata</taxon>
        <taxon>Caridea</taxon>
        <taxon>Atyoidea</taxon>
        <taxon>Atyidae</taxon>
        <taxon>Halocaridina</taxon>
    </lineage>
</organism>
<name>A0AAN8XU53_HALRR</name>